<dbReference type="NCBIfam" id="TIGR00231">
    <property type="entry name" value="small_GTP"/>
    <property type="match status" value="1"/>
</dbReference>
<keyword evidence="9 10" id="KW-0131">Cell cycle</keyword>
<proteinExistence type="inferred from homology"/>
<sequence>MNITTAEFVKGIIGTDPILEGRIPHVAFVGRSNAGKSSVINTLTGRKTLVKASTTPGKTQEINFFLVNGERYFVDLPGYGFAKIPEKKREKLRKMMIWYLVDAGVKPAAVALIVDANVGVTPLDRDMLDILRENHHRVILVANKIDKAKQSVRYRLKKELSITAGIPDYDIVPFSAKTGEGRDMLLRLILS</sequence>
<gene>
    <name evidence="10" type="primary">engB</name>
    <name evidence="12" type="ORF">AUJ44_03860</name>
</gene>
<comment type="function">
    <text evidence="10">Necessary for normal cell division and for the maintenance of normal septation.</text>
</comment>
<dbReference type="GO" id="GO:0046872">
    <property type="term" value="F:metal ion binding"/>
    <property type="evidence" value="ECO:0007669"/>
    <property type="project" value="UniProtKB-KW"/>
</dbReference>
<evidence type="ECO:0000256" key="10">
    <source>
        <dbReference type="HAMAP-Rule" id="MF_00321"/>
    </source>
</evidence>
<keyword evidence="8 10" id="KW-0717">Septation</keyword>
<dbReference type="AlphaFoldDB" id="A0A1J4V6Z9"/>
<name>A0A1J4V6Z9_9BACT</name>
<evidence type="ECO:0000256" key="5">
    <source>
        <dbReference type="ARBA" id="ARBA00022741"/>
    </source>
</evidence>
<evidence type="ECO:0000256" key="3">
    <source>
        <dbReference type="ARBA" id="ARBA00022618"/>
    </source>
</evidence>
<evidence type="ECO:0000256" key="9">
    <source>
        <dbReference type="ARBA" id="ARBA00023306"/>
    </source>
</evidence>
<evidence type="ECO:0000256" key="8">
    <source>
        <dbReference type="ARBA" id="ARBA00023210"/>
    </source>
</evidence>
<evidence type="ECO:0000313" key="13">
    <source>
        <dbReference type="Proteomes" id="UP000183206"/>
    </source>
</evidence>
<keyword evidence="7 10" id="KW-0342">GTP-binding</keyword>
<dbReference type="PROSITE" id="PS51706">
    <property type="entry name" value="G_ENGB"/>
    <property type="match status" value="1"/>
</dbReference>
<comment type="similarity">
    <text evidence="2 10">Belongs to the TRAFAC class TrmE-Era-EngA-EngB-Septin-like GTPase superfamily. EngB GTPase family.</text>
</comment>
<dbReference type="InterPro" id="IPR019987">
    <property type="entry name" value="GTP-bd_ribosome_bio_YsxC"/>
</dbReference>
<comment type="cofactor">
    <cofactor evidence="1">
        <name>Mg(2+)</name>
        <dbReference type="ChEBI" id="CHEBI:18420"/>
    </cofactor>
</comment>
<evidence type="ECO:0000256" key="4">
    <source>
        <dbReference type="ARBA" id="ARBA00022723"/>
    </source>
</evidence>
<evidence type="ECO:0000256" key="7">
    <source>
        <dbReference type="ARBA" id="ARBA00023134"/>
    </source>
</evidence>
<evidence type="ECO:0000256" key="1">
    <source>
        <dbReference type="ARBA" id="ARBA00001946"/>
    </source>
</evidence>
<reference evidence="12 13" key="1">
    <citation type="journal article" date="2016" name="Environ. Microbiol.">
        <title>Genomic resolution of a cold subsurface aquifer community provides metabolic insights for novel microbes adapted to high CO concentrations.</title>
        <authorList>
            <person name="Probst A.J."/>
            <person name="Castelle C.J."/>
            <person name="Singh A."/>
            <person name="Brown C.T."/>
            <person name="Anantharaman K."/>
            <person name="Sharon I."/>
            <person name="Hug L.A."/>
            <person name="Burstein D."/>
            <person name="Emerson J.B."/>
            <person name="Thomas B.C."/>
            <person name="Banfield J.F."/>
        </authorList>
    </citation>
    <scope>NUCLEOTIDE SEQUENCE [LARGE SCALE GENOMIC DNA]</scope>
    <source>
        <strain evidence="12">CG1_02_47_685</strain>
    </source>
</reference>
<dbReference type="SUPFAM" id="SSF52540">
    <property type="entry name" value="P-loop containing nucleoside triphosphate hydrolases"/>
    <property type="match status" value="1"/>
</dbReference>
<comment type="caution">
    <text evidence="12">The sequence shown here is derived from an EMBL/GenBank/DDBJ whole genome shotgun (WGS) entry which is preliminary data.</text>
</comment>
<dbReference type="InterPro" id="IPR030393">
    <property type="entry name" value="G_ENGB_dom"/>
</dbReference>
<dbReference type="GO" id="GO:0005525">
    <property type="term" value="F:GTP binding"/>
    <property type="evidence" value="ECO:0007669"/>
    <property type="project" value="UniProtKB-UniRule"/>
</dbReference>
<evidence type="ECO:0000259" key="11">
    <source>
        <dbReference type="PROSITE" id="PS51706"/>
    </source>
</evidence>
<dbReference type="InterPro" id="IPR006073">
    <property type="entry name" value="GTP-bd"/>
</dbReference>
<feature type="domain" description="EngB-type G" evidence="11">
    <location>
        <begin position="22"/>
        <end position="191"/>
    </location>
</feature>
<evidence type="ECO:0000256" key="2">
    <source>
        <dbReference type="ARBA" id="ARBA00009638"/>
    </source>
</evidence>
<dbReference type="Pfam" id="PF01926">
    <property type="entry name" value="MMR_HSR1"/>
    <property type="match status" value="1"/>
</dbReference>
<dbReference type="GO" id="GO:0000917">
    <property type="term" value="P:division septum assembly"/>
    <property type="evidence" value="ECO:0007669"/>
    <property type="project" value="UniProtKB-KW"/>
</dbReference>
<evidence type="ECO:0000256" key="6">
    <source>
        <dbReference type="ARBA" id="ARBA00022842"/>
    </source>
</evidence>
<dbReference type="Gene3D" id="3.40.50.300">
    <property type="entry name" value="P-loop containing nucleotide triphosphate hydrolases"/>
    <property type="match status" value="1"/>
</dbReference>
<keyword evidence="3 10" id="KW-0132">Cell division</keyword>
<protein>
    <recommendedName>
        <fullName evidence="10">Probable GTP-binding protein EngB</fullName>
    </recommendedName>
</protein>
<dbReference type="HAMAP" id="MF_00321">
    <property type="entry name" value="GTPase_EngB"/>
    <property type="match status" value="1"/>
</dbReference>
<dbReference type="PANTHER" id="PTHR11649:SF13">
    <property type="entry name" value="ENGB-TYPE G DOMAIN-CONTAINING PROTEIN"/>
    <property type="match status" value="1"/>
</dbReference>
<evidence type="ECO:0000313" key="12">
    <source>
        <dbReference type="EMBL" id="OIO31800.1"/>
    </source>
</evidence>
<dbReference type="CDD" id="cd01876">
    <property type="entry name" value="YihA_EngB"/>
    <property type="match status" value="1"/>
</dbReference>
<dbReference type="PANTHER" id="PTHR11649">
    <property type="entry name" value="MSS1/TRME-RELATED GTP-BINDING PROTEIN"/>
    <property type="match status" value="1"/>
</dbReference>
<keyword evidence="4" id="KW-0479">Metal-binding</keyword>
<dbReference type="STRING" id="1805282.AUJ44_03860"/>
<keyword evidence="5 10" id="KW-0547">Nucleotide-binding</keyword>
<dbReference type="NCBIfam" id="TIGR03598">
    <property type="entry name" value="GTPase_YsxC"/>
    <property type="match status" value="1"/>
</dbReference>
<accession>A0A1J4V6Z9</accession>
<dbReference type="InterPro" id="IPR027417">
    <property type="entry name" value="P-loop_NTPase"/>
</dbReference>
<dbReference type="InterPro" id="IPR005225">
    <property type="entry name" value="Small_GTP-bd"/>
</dbReference>
<dbReference type="EMBL" id="MNVO01000056">
    <property type="protein sequence ID" value="OIO31800.1"/>
    <property type="molecule type" value="Genomic_DNA"/>
</dbReference>
<keyword evidence="6" id="KW-0460">Magnesium</keyword>
<dbReference type="Proteomes" id="UP000183206">
    <property type="component" value="Unassembled WGS sequence"/>
</dbReference>
<organism evidence="12 13">
    <name type="scientific">Candidatus Nomurabacteria bacterium CG1_02_47_685</name>
    <dbReference type="NCBI Taxonomy" id="1805282"/>
    <lineage>
        <taxon>Bacteria</taxon>
        <taxon>Candidatus Nomuraibacteriota</taxon>
    </lineage>
</organism>